<comment type="similarity">
    <text evidence="1">Belongs to the UPF0337 (CsbD) family.</text>
</comment>
<accession>A0A3P5WJV0</accession>
<evidence type="ECO:0000313" key="5">
    <source>
        <dbReference type="Proteomes" id="UP000270468"/>
    </source>
</evidence>
<dbReference type="SUPFAM" id="SSF69047">
    <property type="entry name" value="Hypothetical protein YjbJ"/>
    <property type="match status" value="1"/>
</dbReference>
<dbReference type="InterPro" id="IPR008462">
    <property type="entry name" value="CsbD"/>
</dbReference>
<organism evidence="4 5">
    <name type="scientific">Filibacter tadaridae</name>
    <dbReference type="NCBI Taxonomy" id="2483811"/>
    <lineage>
        <taxon>Bacteria</taxon>
        <taxon>Bacillati</taxon>
        <taxon>Bacillota</taxon>
        <taxon>Bacilli</taxon>
        <taxon>Bacillales</taxon>
        <taxon>Caryophanaceae</taxon>
        <taxon>Filibacter</taxon>
    </lineage>
</organism>
<dbReference type="OrthoDB" id="2941817at2"/>
<keyword evidence="5" id="KW-1185">Reference proteome</keyword>
<dbReference type="Proteomes" id="UP000270468">
    <property type="component" value="Unassembled WGS sequence"/>
</dbReference>
<feature type="domain" description="CsbD-like" evidence="3">
    <location>
        <begin position="8"/>
        <end position="59"/>
    </location>
</feature>
<reference evidence="4 5" key="1">
    <citation type="submission" date="2018-11" db="EMBL/GenBank/DDBJ databases">
        <authorList>
            <person name="Criscuolo A."/>
        </authorList>
    </citation>
    <scope>NUCLEOTIDE SEQUENCE [LARGE SCALE GENOMIC DNA]</scope>
    <source>
        <strain evidence="4">ATB-66</strain>
    </source>
</reference>
<name>A0A3P5WJV0_9BACL</name>
<dbReference type="EMBL" id="UXAV01000019">
    <property type="protein sequence ID" value="VDC21082.1"/>
    <property type="molecule type" value="Genomic_DNA"/>
</dbReference>
<feature type="region of interest" description="Disordered" evidence="2">
    <location>
        <begin position="1"/>
        <end position="39"/>
    </location>
</feature>
<evidence type="ECO:0000256" key="1">
    <source>
        <dbReference type="ARBA" id="ARBA00009129"/>
    </source>
</evidence>
<evidence type="ECO:0000259" key="3">
    <source>
        <dbReference type="Pfam" id="PF05532"/>
    </source>
</evidence>
<evidence type="ECO:0000256" key="2">
    <source>
        <dbReference type="SAM" id="MobiDB-lite"/>
    </source>
</evidence>
<protein>
    <submittedName>
        <fullName evidence="4">Stress response protein CsbD</fullName>
    </submittedName>
</protein>
<evidence type="ECO:0000313" key="4">
    <source>
        <dbReference type="EMBL" id="VDC21082.1"/>
    </source>
</evidence>
<dbReference type="Gene3D" id="1.10.1470.10">
    <property type="entry name" value="YjbJ"/>
    <property type="match status" value="1"/>
</dbReference>
<dbReference type="Pfam" id="PF05532">
    <property type="entry name" value="CsbD"/>
    <property type="match status" value="1"/>
</dbReference>
<dbReference type="InterPro" id="IPR036629">
    <property type="entry name" value="YjbJ_sf"/>
</dbReference>
<sequence length="63" mass="6984">MTDEWLSDKAQGTVNKAIGETEDQVGSATDNAELQAEDKFDKIKGEAQEELGKLKKHFSDKDN</sequence>
<dbReference type="AlphaFoldDB" id="A0A3P5WJV0"/>
<gene>
    <name evidence="4" type="primary">csbD</name>
    <name evidence="4" type="ORF">FILTAD_00556</name>
</gene>
<dbReference type="RefSeq" id="WP_124068997.1">
    <property type="nucleotide sequence ID" value="NZ_CBCRXF010000012.1"/>
</dbReference>
<proteinExistence type="inferred from homology"/>